<dbReference type="InterPro" id="IPR007863">
    <property type="entry name" value="Peptidase_M16_C"/>
</dbReference>
<evidence type="ECO:0000256" key="2">
    <source>
        <dbReference type="ARBA" id="ARBA00022670"/>
    </source>
</evidence>
<organism evidence="9 10">
    <name type="scientific">Iodidimonas muriae</name>
    <dbReference type="NCBI Taxonomy" id="261467"/>
    <lineage>
        <taxon>Bacteria</taxon>
        <taxon>Pseudomonadati</taxon>
        <taxon>Pseudomonadota</taxon>
        <taxon>Alphaproteobacteria</taxon>
        <taxon>Iodidimonadales</taxon>
        <taxon>Iodidimonadaceae</taxon>
        <taxon>Iodidimonas</taxon>
    </lineage>
</organism>
<dbReference type="PANTHER" id="PTHR43690">
    <property type="entry name" value="NARDILYSIN"/>
    <property type="match status" value="1"/>
</dbReference>
<keyword evidence="6" id="KW-0472">Membrane</keyword>
<accession>A0ABQ2LE45</accession>
<feature type="domain" description="Peptidase M16 C-terminal" evidence="8">
    <location>
        <begin position="226"/>
        <end position="425"/>
    </location>
</feature>
<sequence>MADFYRFFARIIVLAGIVFPIAAFSQTPPLNAPSPDLAFPHERNVFGLAPDPAIQWGRLDTGLRYAIMENKTPRDQASLQLRVDVGSLDEVPELGGIAHFLEHLAFQKTIRRPDEGLFTELERLGLQSGADSNATTGLEATTYYLTVPGSGIDRISRALDIFRDISDGLLLTEEDVEQERDVVISELVSRDSSAAQSSKIRMRFLTPGAKAAEQWPAGTRESLHAISREDLLAFYQAHYRPEKMLLVLVGDFDAEAVEAEVRARFADFKGKGVAAPDVSEELTISLPQAPRALSHVEESLRPSITVYFEQPAKSIASQSLGYSGAYRLQKADEDTRRAVLKRGLALDFAMGAYRRRLQDLMFADDAGFSSGGPFGDHIPRAAYFAGFQFTPVGDDWRTALHVARRELDRLLAFGITEQELDLMRRSQITSLKASADRADTRSSGALASNILRSTAADFVARHPSALLADLMDVVDQLSLEDVKAALKDRYEGKAPAIFVRLQNSDGPVSEAEILAEWAAAGETPLQPWQPSDDKAFAYQVFGEPGEIVSQEHIEDFDFERLTFANNVVAQIKDSDLERNTVRFSIRLGNGLSAFAPDEAGLMAKAGQWATLGGLGAHDFQELSRLFADKNMSVQLSIDGGGVRILGAAMRADLPIALQYAAALLTDPAFRPDAVPIYERSMTQLFAGLRASPQSVLRAEGVPFIFSGDQRRVGFPADLEAALAPDRETVVKRLTPLLAHEFLEVSLVGDIRVLEAQTLLANTLGALPERAAEPDLAGPILPQFADNGAKAAFTYDGHDAGSRVSLYWPVRDGVERPRALALHLMTSVLDILAREDVREAGGLSYSPQASWQLDSSLGYRGLIALSADSDSARSHEVVEALSALLERVAQTAPSDDLLERARQPVMEQLGRWRDSNQGWLFGMLEGLSHAPERLKRYRTVEADYRAVTAKQVQDAAIWLLKTGAPIEIVVSPISIEGNATKEAKAPDAP</sequence>
<name>A0ABQ2LE45_9PROT</name>
<keyword evidence="3" id="KW-0378">Hydrolase</keyword>
<proteinExistence type="inferred from homology"/>
<dbReference type="SUPFAM" id="SSF63411">
    <property type="entry name" value="LuxS/MPP-like metallohydrolase"/>
    <property type="match status" value="4"/>
</dbReference>
<keyword evidence="2" id="KW-0645">Protease</keyword>
<dbReference type="InterPro" id="IPR011249">
    <property type="entry name" value="Metalloenz_LuxS/M16"/>
</dbReference>
<evidence type="ECO:0000256" key="4">
    <source>
        <dbReference type="ARBA" id="ARBA00022833"/>
    </source>
</evidence>
<dbReference type="Pfam" id="PF00675">
    <property type="entry name" value="Peptidase_M16"/>
    <property type="match status" value="1"/>
</dbReference>
<feature type="transmembrane region" description="Helical" evidence="6">
    <location>
        <begin position="7"/>
        <end position="25"/>
    </location>
</feature>
<keyword evidence="10" id="KW-1185">Reference proteome</keyword>
<feature type="domain" description="Peptidase M16 C-terminal" evidence="8">
    <location>
        <begin position="741"/>
        <end position="902"/>
    </location>
</feature>
<evidence type="ECO:0000313" key="9">
    <source>
        <dbReference type="EMBL" id="GGO09854.1"/>
    </source>
</evidence>
<evidence type="ECO:0000259" key="7">
    <source>
        <dbReference type="Pfam" id="PF00675"/>
    </source>
</evidence>
<dbReference type="Gene3D" id="3.30.830.10">
    <property type="entry name" value="Metalloenzyme, LuxS/M16 peptidase-like"/>
    <property type="match status" value="4"/>
</dbReference>
<dbReference type="InterPro" id="IPR050626">
    <property type="entry name" value="Peptidase_M16"/>
</dbReference>
<dbReference type="Proteomes" id="UP000602381">
    <property type="component" value="Unassembled WGS sequence"/>
</dbReference>
<evidence type="ECO:0000256" key="5">
    <source>
        <dbReference type="ARBA" id="ARBA00023049"/>
    </source>
</evidence>
<dbReference type="Pfam" id="PF05193">
    <property type="entry name" value="Peptidase_M16_C"/>
    <property type="match status" value="2"/>
</dbReference>
<gene>
    <name evidence="9" type="ORF">GCM10007972_11840</name>
</gene>
<dbReference type="EMBL" id="BMOV01000003">
    <property type="protein sequence ID" value="GGO09854.1"/>
    <property type="molecule type" value="Genomic_DNA"/>
</dbReference>
<evidence type="ECO:0000256" key="3">
    <source>
        <dbReference type="ARBA" id="ARBA00022801"/>
    </source>
</evidence>
<reference evidence="10" key="1">
    <citation type="journal article" date="2019" name="Int. J. Syst. Evol. Microbiol.">
        <title>The Global Catalogue of Microorganisms (GCM) 10K type strain sequencing project: providing services to taxonomists for standard genome sequencing and annotation.</title>
        <authorList>
            <consortium name="The Broad Institute Genomics Platform"/>
            <consortium name="The Broad Institute Genome Sequencing Center for Infectious Disease"/>
            <person name="Wu L."/>
            <person name="Ma J."/>
        </authorList>
    </citation>
    <scope>NUCLEOTIDE SEQUENCE [LARGE SCALE GENOMIC DNA]</scope>
    <source>
        <strain evidence="10">JCM 17843</strain>
    </source>
</reference>
<evidence type="ECO:0000256" key="1">
    <source>
        <dbReference type="ARBA" id="ARBA00007261"/>
    </source>
</evidence>
<evidence type="ECO:0000313" key="10">
    <source>
        <dbReference type="Proteomes" id="UP000602381"/>
    </source>
</evidence>
<dbReference type="RefSeq" id="WP_150004944.1">
    <property type="nucleotide sequence ID" value="NZ_BMOV01000003.1"/>
</dbReference>
<protein>
    <submittedName>
        <fullName evidence="9">Peptidase M16</fullName>
    </submittedName>
</protein>
<feature type="domain" description="Peptidase M16 N-terminal" evidence="7">
    <location>
        <begin position="66"/>
        <end position="194"/>
    </location>
</feature>
<keyword evidence="6" id="KW-0812">Transmembrane</keyword>
<keyword evidence="4" id="KW-0862">Zinc</keyword>
<dbReference type="PANTHER" id="PTHR43690:SF17">
    <property type="entry name" value="PROTEIN YHJJ"/>
    <property type="match status" value="1"/>
</dbReference>
<evidence type="ECO:0000256" key="6">
    <source>
        <dbReference type="SAM" id="Phobius"/>
    </source>
</evidence>
<comment type="similarity">
    <text evidence="1">Belongs to the peptidase M16 family.</text>
</comment>
<evidence type="ECO:0000259" key="8">
    <source>
        <dbReference type="Pfam" id="PF05193"/>
    </source>
</evidence>
<comment type="caution">
    <text evidence="9">The sequence shown here is derived from an EMBL/GenBank/DDBJ whole genome shotgun (WGS) entry which is preliminary data.</text>
</comment>
<keyword evidence="5" id="KW-0482">Metalloprotease</keyword>
<dbReference type="InterPro" id="IPR011765">
    <property type="entry name" value="Pept_M16_N"/>
</dbReference>
<keyword evidence="6" id="KW-1133">Transmembrane helix</keyword>